<gene>
    <name evidence="2" type="ORF">DTER00134_LOCUS10114</name>
</gene>
<feature type="region of interest" description="Disordered" evidence="1">
    <location>
        <begin position="1"/>
        <end position="29"/>
    </location>
</feature>
<feature type="compositionally biased region" description="Basic and acidic residues" evidence="1">
    <location>
        <begin position="94"/>
        <end position="105"/>
    </location>
</feature>
<dbReference type="EMBL" id="HBIP01017195">
    <property type="protein sequence ID" value="CAE0495041.1"/>
    <property type="molecule type" value="Transcribed_RNA"/>
</dbReference>
<reference evidence="2" key="1">
    <citation type="submission" date="2021-01" db="EMBL/GenBank/DDBJ databases">
        <authorList>
            <person name="Corre E."/>
            <person name="Pelletier E."/>
            <person name="Niang G."/>
            <person name="Scheremetjew M."/>
            <person name="Finn R."/>
            <person name="Kale V."/>
            <person name="Holt S."/>
            <person name="Cochrane G."/>
            <person name="Meng A."/>
            <person name="Brown T."/>
            <person name="Cohen L."/>
        </authorList>
    </citation>
    <scope>NUCLEOTIDE SEQUENCE</scope>
    <source>
        <strain evidence="2">CCMP1320</strain>
    </source>
</reference>
<organism evidence="2">
    <name type="scientific">Dunaliella tertiolecta</name>
    <name type="common">Green alga</name>
    <dbReference type="NCBI Taxonomy" id="3047"/>
    <lineage>
        <taxon>Eukaryota</taxon>
        <taxon>Viridiplantae</taxon>
        <taxon>Chlorophyta</taxon>
        <taxon>core chlorophytes</taxon>
        <taxon>Chlorophyceae</taxon>
        <taxon>CS clade</taxon>
        <taxon>Chlamydomonadales</taxon>
        <taxon>Dunaliellaceae</taxon>
        <taxon>Dunaliella</taxon>
    </lineage>
</organism>
<feature type="region of interest" description="Disordered" evidence="1">
    <location>
        <begin position="94"/>
        <end position="115"/>
    </location>
</feature>
<proteinExistence type="predicted"/>
<protein>
    <submittedName>
        <fullName evidence="2">Uncharacterized protein</fullName>
    </submittedName>
</protein>
<evidence type="ECO:0000256" key="1">
    <source>
        <dbReference type="SAM" id="MobiDB-lite"/>
    </source>
</evidence>
<dbReference type="AlphaFoldDB" id="A0A7S3QW60"/>
<name>A0A7S3QW60_DUNTE</name>
<accession>A0A7S3QW60</accession>
<feature type="compositionally biased region" description="Polar residues" evidence="1">
    <location>
        <begin position="106"/>
        <end position="115"/>
    </location>
</feature>
<feature type="compositionally biased region" description="Basic and acidic residues" evidence="1">
    <location>
        <begin position="7"/>
        <end position="16"/>
    </location>
</feature>
<evidence type="ECO:0000313" key="2">
    <source>
        <dbReference type="EMBL" id="CAE0495041.1"/>
    </source>
</evidence>
<sequence>MPRFRLKRESGNFHEWSDDEDQHGDGTGTVASKVSSLIHQAPPAHVALSGLASVKRFAFTLGLGGTRRTGRVHCGNVCIQADKAYVPKEKHPVLESHKDNQDDSGKGSQDCQSKQFMRSPTLAHYFSRLGTVTLRRENQGSALPPRSLQLRPHVTQGCKVGDFLLVDRNIFTVSPSI</sequence>